<feature type="region of interest" description="Disordered" evidence="1">
    <location>
        <begin position="97"/>
        <end position="117"/>
    </location>
</feature>
<dbReference type="EMBL" id="FQZC01000004">
    <property type="protein sequence ID" value="SHJ77099.1"/>
    <property type="molecule type" value="Genomic_DNA"/>
</dbReference>
<dbReference type="InterPro" id="IPR021270">
    <property type="entry name" value="DUF2849"/>
</dbReference>
<evidence type="ECO:0000256" key="1">
    <source>
        <dbReference type="SAM" id="MobiDB-lite"/>
    </source>
</evidence>
<sequence length="117" mass="12572">MADKKTDEKFNGVKLPVVLSANDLLDGEVVFLTDTGWTFDPAKALVADEAQAAEALVLRGAEAAKANLVVDPYLVAIQRDADGFPAASHFREAIRQKGPSIHPEIGKQADFPSAQQR</sequence>
<comment type="caution">
    <text evidence="2">The sequence shown here is derived from an EMBL/GenBank/DDBJ whole genome shotgun (WGS) entry which is preliminary data.</text>
</comment>
<dbReference type="RefSeq" id="WP_060609079.1">
    <property type="nucleotide sequence ID" value="NZ_FQZC01000004.1"/>
</dbReference>
<dbReference type="Pfam" id="PF11011">
    <property type="entry name" value="DUF2849"/>
    <property type="match status" value="1"/>
</dbReference>
<protein>
    <recommendedName>
        <fullName evidence="4">DUF2849 domain-containing protein</fullName>
    </recommendedName>
</protein>
<organism evidence="2 3">
    <name type="scientific">Aureimonas altamirensis DSM 21988</name>
    <dbReference type="NCBI Taxonomy" id="1121026"/>
    <lineage>
        <taxon>Bacteria</taxon>
        <taxon>Pseudomonadati</taxon>
        <taxon>Pseudomonadota</taxon>
        <taxon>Alphaproteobacteria</taxon>
        <taxon>Hyphomicrobiales</taxon>
        <taxon>Aurantimonadaceae</taxon>
        <taxon>Aureimonas</taxon>
    </lineage>
</organism>
<accession>A0ABY1IPG1</accession>
<proteinExistence type="predicted"/>
<reference evidence="2 3" key="1">
    <citation type="submission" date="2016-11" db="EMBL/GenBank/DDBJ databases">
        <authorList>
            <person name="Varghese N."/>
            <person name="Submissions S."/>
        </authorList>
    </citation>
    <scope>NUCLEOTIDE SEQUENCE [LARGE SCALE GENOMIC DNA]</scope>
    <source>
        <strain evidence="2 3">DSM 21988</strain>
    </source>
</reference>
<evidence type="ECO:0008006" key="4">
    <source>
        <dbReference type="Google" id="ProtNLM"/>
    </source>
</evidence>
<evidence type="ECO:0000313" key="2">
    <source>
        <dbReference type="EMBL" id="SHJ77099.1"/>
    </source>
</evidence>
<keyword evidence="3" id="KW-1185">Reference proteome</keyword>
<name>A0ABY1IPG1_9HYPH</name>
<gene>
    <name evidence="2" type="ORF">SAMN02745911_3269</name>
</gene>
<evidence type="ECO:0000313" key="3">
    <source>
        <dbReference type="Proteomes" id="UP000184290"/>
    </source>
</evidence>
<dbReference type="Proteomes" id="UP000184290">
    <property type="component" value="Unassembled WGS sequence"/>
</dbReference>